<reference evidence="1 2" key="1">
    <citation type="submission" date="2015-09" db="EMBL/GenBank/DDBJ databases">
        <authorList>
            <consortium name="Pathogen Informatics"/>
        </authorList>
    </citation>
    <scope>NUCLEOTIDE SEQUENCE [LARGE SCALE GENOMIC DNA]</scope>
    <source>
        <strain evidence="1 2">2789STDY5834928</strain>
    </source>
</reference>
<dbReference type="Proteomes" id="UP000095662">
    <property type="component" value="Unassembled WGS sequence"/>
</dbReference>
<dbReference type="OrthoDB" id="9800571at2"/>
<dbReference type="STRING" id="39492.ERS852540_01348"/>
<name>A0A174ZHI6_9FIRM</name>
<dbReference type="Pfam" id="PF11007">
    <property type="entry name" value="CotJA"/>
    <property type="match status" value="1"/>
</dbReference>
<sequence length="66" mass="7390">MNKDGFFCCTESDGSIPVKKKTGYAYAPFQQLGKLYDPETAMRAGTVFPELNITLDEYERGLYNGV</sequence>
<gene>
    <name evidence="1" type="ORF">ERS852540_01348</name>
</gene>
<dbReference type="InterPro" id="IPR020256">
    <property type="entry name" value="Spore_coat_CotJA"/>
</dbReference>
<evidence type="ECO:0000313" key="1">
    <source>
        <dbReference type="EMBL" id="CUQ86664.1"/>
    </source>
</evidence>
<evidence type="ECO:0000313" key="2">
    <source>
        <dbReference type="Proteomes" id="UP000095662"/>
    </source>
</evidence>
<dbReference type="EMBL" id="CZBY01000009">
    <property type="protein sequence ID" value="CUQ86664.1"/>
    <property type="molecule type" value="Genomic_DNA"/>
</dbReference>
<dbReference type="AlphaFoldDB" id="A0A174ZHI6"/>
<protein>
    <submittedName>
        <fullName evidence="1">Spore coat associated protein JA (CotJA)</fullName>
    </submittedName>
</protein>
<accession>A0A174ZHI6</accession>
<organism evidence="1 2">
    <name type="scientific">[Eubacterium] siraeum</name>
    <dbReference type="NCBI Taxonomy" id="39492"/>
    <lineage>
        <taxon>Bacteria</taxon>
        <taxon>Bacillati</taxon>
        <taxon>Bacillota</taxon>
        <taxon>Clostridia</taxon>
        <taxon>Eubacteriales</taxon>
        <taxon>Oscillospiraceae</taxon>
        <taxon>Oscillospiraceae incertae sedis</taxon>
    </lineage>
</organism>
<proteinExistence type="predicted"/>